<dbReference type="EMBL" id="CAJQZP010000945">
    <property type="protein sequence ID" value="CAG4999902.1"/>
    <property type="molecule type" value="Genomic_DNA"/>
</dbReference>
<sequence>MFAAVYTEPVTETSQLTTLPINKRIEELKQKHQPNIQLRRVPFASVVDTEDSEDNVNYESEQSRDFVITPIVSTDRKKTKYKATETTAFKSTPKSKTGKGHTTQSHALHSNLNASLSKIKKKHLAKPAEVFYRRYEDEETRDEKWKWAHCQDMVTPFLTGIKKETNELKRLSIRDPTVLKYEYINI</sequence>
<organism evidence="2 3">
    <name type="scientific">Parnassius apollo</name>
    <name type="common">Apollo butterfly</name>
    <name type="synonym">Papilio apollo</name>
    <dbReference type="NCBI Taxonomy" id="110799"/>
    <lineage>
        <taxon>Eukaryota</taxon>
        <taxon>Metazoa</taxon>
        <taxon>Ecdysozoa</taxon>
        <taxon>Arthropoda</taxon>
        <taxon>Hexapoda</taxon>
        <taxon>Insecta</taxon>
        <taxon>Pterygota</taxon>
        <taxon>Neoptera</taxon>
        <taxon>Endopterygota</taxon>
        <taxon>Lepidoptera</taxon>
        <taxon>Glossata</taxon>
        <taxon>Ditrysia</taxon>
        <taxon>Papilionoidea</taxon>
        <taxon>Papilionidae</taxon>
        <taxon>Parnassiinae</taxon>
        <taxon>Parnassini</taxon>
        <taxon>Parnassius</taxon>
        <taxon>Parnassius</taxon>
    </lineage>
</organism>
<comment type="caution">
    <text evidence="2">The sequence shown here is derived from an EMBL/GenBank/DDBJ whole genome shotgun (WGS) entry which is preliminary data.</text>
</comment>
<evidence type="ECO:0000313" key="2">
    <source>
        <dbReference type="EMBL" id="CAG4999902.1"/>
    </source>
</evidence>
<name>A0A8S3X498_PARAO</name>
<feature type="compositionally biased region" description="Polar residues" evidence="1">
    <location>
        <begin position="92"/>
        <end position="105"/>
    </location>
</feature>
<gene>
    <name evidence="2" type="ORF">PAPOLLO_LOCUS13605</name>
</gene>
<accession>A0A8S3X498</accession>
<protein>
    <submittedName>
        <fullName evidence="2">(apollo) hypothetical protein</fullName>
    </submittedName>
</protein>
<evidence type="ECO:0000256" key="1">
    <source>
        <dbReference type="SAM" id="MobiDB-lite"/>
    </source>
</evidence>
<keyword evidence="3" id="KW-1185">Reference proteome</keyword>
<feature type="region of interest" description="Disordered" evidence="1">
    <location>
        <begin position="86"/>
        <end position="105"/>
    </location>
</feature>
<dbReference type="AlphaFoldDB" id="A0A8S3X498"/>
<reference evidence="2" key="1">
    <citation type="submission" date="2021-04" db="EMBL/GenBank/DDBJ databases">
        <authorList>
            <person name="Tunstrom K."/>
        </authorList>
    </citation>
    <scope>NUCLEOTIDE SEQUENCE</scope>
</reference>
<proteinExistence type="predicted"/>
<dbReference type="OrthoDB" id="7353376at2759"/>
<evidence type="ECO:0000313" key="3">
    <source>
        <dbReference type="Proteomes" id="UP000691718"/>
    </source>
</evidence>
<dbReference type="Proteomes" id="UP000691718">
    <property type="component" value="Unassembled WGS sequence"/>
</dbReference>